<accession>A0A6G5QGT3</accession>
<dbReference type="PANTHER" id="PTHR30212">
    <property type="entry name" value="PROTEIN YIIM"/>
    <property type="match status" value="1"/>
</dbReference>
<dbReference type="GO" id="GO:0030170">
    <property type="term" value="F:pyridoxal phosphate binding"/>
    <property type="evidence" value="ECO:0007669"/>
    <property type="project" value="InterPro"/>
</dbReference>
<reference evidence="2 3" key="1">
    <citation type="submission" date="2016-07" db="EMBL/GenBank/DDBJ databases">
        <title>Comparative genomics of the Campylobacter concisus group.</title>
        <authorList>
            <person name="Miller W.G."/>
            <person name="Yee E."/>
            <person name="Chapman M.H."/>
            <person name="Huynh S."/>
            <person name="Bono J.L."/>
            <person name="On S.L.W."/>
            <person name="StLeger J."/>
            <person name="Foster G."/>
            <person name="Parker C.T."/>
        </authorList>
    </citation>
    <scope>NUCLEOTIDE SEQUENCE [LARGE SCALE GENOMIC DNA]</scope>
    <source>
        <strain evidence="2 3">CCUG 21559</strain>
    </source>
</reference>
<dbReference type="InterPro" id="IPR011037">
    <property type="entry name" value="Pyrv_Knase-like_insert_dom_sf"/>
</dbReference>
<dbReference type="Gene3D" id="2.40.33.20">
    <property type="entry name" value="PK beta-barrel domain-like"/>
    <property type="match status" value="1"/>
</dbReference>
<protein>
    <submittedName>
        <fullName evidence="2">Putative MOSC domain protein</fullName>
    </submittedName>
</protein>
<sequence>MAFLKAVLVGKAQDYGSYTSAIFKVAQSDEIYANKLGFIGDEVADTIHHGGEQKAIFANSYQNYPRWEEFLSLKNLPFGAMGENLTIDGLDENSVCVGDIHKVGSLIIQVSQPRKPCSKLSKRWNNANMSGEIFKTGLSGWYYRVLEEGGCKAGDEIKILQKDSVGLSVMQLNQLFFAPNENLDTLDKLLRVDTLAGNWVDDIKKRIGGSYDASYMN</sequence>
<feature type="domain" description="MOSC" evidence="1">
    <location>
        <begin position="25"/>
        <end position="160"/>
    </location>
</feature>
<evidence type="ECO:0000313" key="2">
    <source>
        <dbReference type="EMBL" id="QCD44888.1"/>
    </source>
</evidence>
<dbReference type="RefSeq" id="WP_171993821.1">
    <property type="nucleotide sequence ID" value="NZ_CP012542.1"/>
</dbReference>
<dbReference type="PANTHER" id="PTHR30212:SF2">
    <property type="entry name" value="PROTEIN YIIM"/>
    <property type="match status" value="1"/>
</dbReference>
<dbReference type="InterPro" id="IPR052353">
    <property type="entry name" value="Benzoxazolinone_Detox_Enz"/>
</dbReference>
<evidence type="ECO:0000259" key="1">
    <source>
        <dbReference type="PROSITE" id="PS51340"/>
    </source>
</evidence>
<dbReference type="GO" id="GO:0003824">
    <property type="term" value="F:catalytic activity"/>
    <property type="evidence" value="ECO:0007669"/>
    <property type="project" value="InterPro"/>
</dbReference>
<keyword evidence="3" id="KW-1185">Reference proteome</keyword>
<dbReference type="Pfam" id="PF03475">
    <property type="entry name" value="YiiM_3-alpha"/>
    <property type="match status" value="1"/>
</dbReference>
<dbReference type="GO" id="GO:0030151">
    <property type="term" value="F:molybdenum ion binding"/>
    <property type="evidence" value="ECO:0007669"/>
    <property type="project" value="InterPro"/>
</dbReference>
<dbReference type="EMBL" id="CP012542">
    <property type="protein sequence ID" value="QCD44888.1"/>
    <property type="molecule type" value="Genomic_DNA"/>
</dbReference>
<evidence type="ECO:0000313" key="3">
    <source>
        <dbReference type="Proteomes" id="UP000503264"/>
    </source>
</evidence>
<dbReference type="Pfam" id="PF03473">
    <property type="entry name" value="MOSC"/>
    <property type="match status" value="1"/>
</dbReference>
<gene>
    <name evidence="2" type="ORF">CMUC_1114</name>
</gene>
<dbReference type="SUPFAM" id="SSF50800">
    <property type="entry name" value="PK beta-barrel domain-like"/>
    <property type="match status" value="1"/>
</dbReference>
<dbReference type="PROSITE" id="PS51340">
    <property type="entry name" value="MOSC"/>
    <property type="match status" value="1"/>
</dbReference>
<organism evidence="2 3">
    <name type="scientific">Campylobacter mucosalis CCUG 21559</name>
    <dbReference type="NCBI Taxonomy" id="1032067"/>
    <lineage>
        <taxon>Bacteria</taxon>
        <taxon>Pseudomonadati</taxon>
        <taxon>Campylobacterota</taxon>
        <taxon>Epsilonproteobacteria</taxon>
        <taxon>Campylobacterales</taxon>
        <taxon>Campylobacteraceae</taxon>
        <taxon>Campylobacter</taxon>
    </lineage>
</organism>
<dbReference type="InterPro" id="IPR005302">
    <property type="entry name" value="MoCF_Sase_C"/>
</dbReference>
<proteinExistence type="predicted"/>
<dbReference type="InterPro" id="IPR005163">
    <property type="entry name" value="Tri_helical_YiiM-like"/>
</dbReference>
<dbReference type="Proteomes" id="UP000503264">
    <property type="component" value="Chromosome"/>
</dbReference>
<dbReference type="AlphaFoldDB" id="A0A6G5QGT3"/>
<name>A0A6G5QGT3_9BACT</name>